<evidence type="ECO:0000313" key="7">
    <source>
        <dbReference type="Proteomes" id="UP001183881"/>
    </source>
</evidence>
<proteinExistence type="inferred from homology"/>
<sequence length="415" mass="45143">MKAALSEAEAAGLIFRNSLCRDRVGRTGVELEWFVVPDANPTRRATGEELASLARRFDTPLPSSGSVSWEPGGQLELSSAPHESLQSCVDAVAADLAVVRERARTEGMSLVGGGLDPRPPGFTVSLPRYQALRRYYARWGNGGDTLLCNTASVQINLDAGDASHGWRGRSRRWLVANALGPALMAMFANSPVGHGPEHEEETASSGRQLLRLRTDRLRSGPLPHHGDPRRTWTRYALDTDVVAIHRPVTDGTPLAWSPAPDGLSLRQWLRGAGPRDVRPEDVHHHLKSLVPPVRACGHLEFRMIDAQHADDWVVPVAVVAALMDDETTSDAAASLITDRVPQPTWQDWIVAAREGMAHPGTADVAERVVRLALAGLRRLEVSPAVIETVGLFAERHTLRGLAPAHLRCPRRTAVA</sequence>
<evidence type="ECO:0000313" key="6">
    <source>
        <dbReference type="EMBL" id="MDT0397613.1"/>
    </source>
</evidence>
<evidence type="ECO:0000256" key="2">
    <source>
        <dbReference type="ARBA" id="ARBA00022741"/>
    </source>
</evidence>
<dbReference type="PANTHER" id="PTHR34378:SF1">
    <property type="entry name" value="GLUTAMATE--CYSTEINE LIGASE, CHLOROPLASTIC"/>
    <property type="match status" value="1"/>
</dbReference>
<comment type="pathway">
    <text evidence="5">Amino-acid biosynthesis; ergothioneine biosynthesis.</text>
</comment>
<organism evidence="6 7">
    <name type="scientific">Streptomyces edwardsiae</name>
    <dbReference type="NCBI Taxonomy" id="3075527"/>
    <lineage>
        <taxon>Bacteria</taxon>
        <taxon>Bacillati</taxon>
        <taxon>Actinomycetota</taxon>
        <taxon>Actinomycetes</taxon>
        <taxon>Kitasatosporales</taxon>
        <taxon>Streptomycetaceae</taxon>
        <taxon>Streptomyces</taxon>
    </lineage>
</organism>
<evidence type="ECO:0000256" key="4">
    <source>
        <dbReference type="ARBA" id="ARBA00048819"/>
    </source>
</evidence>
<dbReference type="RefSeq" id="WP_311646492.1">
    <property type="nucleotide sequence ID" value="NZ_JAVRFA010000035.1"/>
</dbReference>
<dbReference type="InterPro" id="IPR006336">
    <property type="entry name" value="GCS2"/>
</dbReference>
<keyword evidence="2 5" id="KW-0547">Nucleotide-binding</keyword>
<comment type="function">
    <text evidence="5">Catalyzes the synthesis of gamma-glutamylcysteine (gamma-GC). This compound is used as substrate for the biosynthesis of the low-molecular thiol compound ergothioneine.</text>
</comment>
<dbReference type="HAMAP" id="MF_02034">
    <property type="entry name" value="EgtA"/>
    <property type="match status" value="1"/>
</dbReference>
<dbReference type="EMBL" id="JAVRFA010000035">
    <property type="protein sequence ID" value="MDT0397613.1"/>
    <property type="molecule type" value="Genomic_DNA"/>
</dbReference>
<keyword evidence="3 5" id="KW-0067">ATP-binding</keyword>
<accession>A0ABU2PZK2</accession>
<comment type="caution">
    <text evidence="6">The sequence shown here is derived from an EMBL/GenBank/DDBJ whole genome shotgun (WGS) entry which is preliminary data.</text>
</comment>
<dbReference type="GO" id="GO:0016874">
    <property type="term" value="F:ligase activity"/>
    <property type="evidence" value="ECO:0007669"/>
    <property type="project" value="UniProtKB-KW"/>
</dbReference>
<evidence type="ECO:0000256" key="5">
    <source>
        <dbReference type="HAMAP-Rule" id="MF_02034"/>
    </source>
</evidence>
<name>A0ABU2PZK2_9ACTN</name>
<evidence type="ECO:0000256" key="3">
    <source>
        <dbReference type="ARBA" id="ARBA00022840"/>
    </source>
</evidence>
<dbReference type="InterPro" id="IPR017809">
    <property type="entry name" value="EgtA_Actinobacteria"/>
</dbReference>
<dbReference type="EC" id="6.3.2.2" evidence="5"/>
<dbReference type="InterPro" id="IPR014746">
    <property type="entry name" value="Gln_synth/guanido_kin_cat_dom"/>
</dbReference>
<dbReference type="InterPro" id="IPR035434">
    <property type="entry name" value="GCL_bact_plant"/>
</dbReference>
<comment type="similarity">
    <text evidence="5">Belongs to the glutamate--cysteine ligase type 2 family. EgtA subfamily.</text>
</comment>
<dbReference type="Proteomes" id="UP001183881">
    <property type="component" value="Unassembled WGS sequence"/>
</dbReference>
<keyword evidence="7" id="KW-1185">Reference proteome</keyword>
<dbReference type="Pfam" id="PF04107">
    <property type="entry name" value="GCS2"/>
    <property type="match status" value="1"/>
</dbReference>
<dbReference type="SUPFAM" id="SSF55931">
    <property type="entry name" value="Glutamine synthetase/guanido kinase"/>
    <property type="match status" value="1"/>
</dbReference>
<reference evidence="7" key="1">
    <citation type="submission" date="2023-07" db="EMBL/GenBank/DDBJ databases">
        <title>30 novel species of actinomycetes from the DSMZ collection.</title>
        <authorList>
            <person name="Nouioui I."/>
        </authorList>
    </citation>
    <scope>NUCLEOTIDE SEQUENCE [LARGE SCALE GENOMIC DNA]</scope>
    <source>
        <strain evidence="7">DSM 41636</strain>
    </source>
</reference>
<evidence type="ECO:0000256" key="1">
    <source>
        <dbReference type="ARBA" id="ARBA00022598"/>
    </source>
</evidence>
<gene>
    <name evidence="5" type="primary">egtA</name>
    <name evidence="6" type="ORF">RM705_23390</name>
</gene>
<dbReference type="PANTHER" id="PTHR34378">
    <property type="entry name" value="GLUTAMATE--CYSTEINE LIGASE, CHLOROPLASTIC"/>
    <property type="match status" value="1"/>
</dbReference>
<protein>
    <recommendedName>
        <fullName evidence="5">Glutamate--cysteine ligase EgtA</fullName>
        <ecNumber evidence="5">6.3.2.2</ecNumber>
    </recommendedName>
    <alternativeName>
        <fullName evidence="5">Gamma-glutamylcysteine synthase</fullName>
        <shortName evidence="5">GCS</shortName>
        <shortName evidence="5">Gamma-ECS</shortName>
    </alternativeName>
</protein>
<keyword evidence="1 5" id="KW-0436">Ligase</keyword>
<comment type="catalytic activity">
    <reaction evidence="4 5">
        <text>L-cysteine + L-glutamate + ATP = gamma-L-glutamyl-L-cysteine + ADP + phosphate + H(+)</text>
        <dbReference type="Rhea" id="RHEA:13285"/>
        <dbReference type="ChEBI" id="CHEBI:15378"/>
        <dbReference type="ChEBI" id="CHEBI:29985"/>
        <dbReference type="ChEBI" id="CHEBI:30616"/>
        <dbReference type="ChEBI" id="CHEBI:35235"/>
        <dbReference type="ChEBI" id="CHEBI:43474"/>
        <dbReference type="ChEBI" id="CHEBI:58173"/>
        <dbReference type="ChEBI" id="CHEBI:456216"/>
        <dbReference type="EC" id="6.3.2.2"/>
    </reaction>
</comment>
<dbReference type="Gene3D" id="3.30.590.20">
    <property type="match status" value="1"/>
</dbReference>